<keyword evidence="2" id="KW-0645">Protease</keyword>
<reference evidence="6 7" key="1">
    <citation type="submission" date="2020-09" db="EMBL/GenBank/DDBJ databases">
        <title>De no assembly of potato wild relative species, Solanum commersonii.</title>
        <authorList>
            <person name="Cho K."/>
        </authorList>
    </citation>
    <scope>NUCLEOTIDE SEQUENCE [LARGE SCALE GENOMIC DNA]</scope>
    <source>
        <strain evidence="6">LZ3.2</strain>
        <tissue evidence="6">Leaf</tissue>
    </source>
</reference>
<feature type="compositionally biased region" description="Polar residues" evidence="4">
    <location>
        <begin position="332"/>
        <end position="352"/>
    </location>
</feature>
<dbReference type="InterPro" id="IPR038765">
    <property type="entry name" value="Papain-like_cys_pep_sf"/>
</dbReference>
<feature type="region of interest" description="Disordered" evidence="4">
    <location>
        <begin position="332"/>
        <end position="357"/>
    </location>
</feature>
<dbReference type="SUPFAM" id="SSF54001">
    <property type="entry name" value="Cysteine proteinases"/>
    <property type="match status" value="1"/>
</dbReference>
<feature type="region of interest" description="Disordered" evidence="4">
    <location>
        <begin position="1"/>
        <end position="23"/>
    </location>
</feature>
<sequence length="958" mass="108988">MGSSSKAKDAKTKKKRGRKVAPPILRPTLPMNMKYVIKHIPKQPLKFGPTYNSNFKENLELSIKDEGMNMFKDTIFGQYLNIPKCHYQGQITKCLYLLEVEHDNLDKEIHIRPAKGNVLQFSIRKFAIITGLKCTGNVKDFTYPISKINGYIVFIHTFVFSQLGDTPIPIEDFFMIEDGSYKQFLWGQLAFTKLMKSFRKEYKPDKQMYRLNGFPYALNIWVYECASAMYNEIAVREGNGIPRVCNWKVVGARPKYEMFMENIFTENDCSNVQPTQEELESLDLPNNSHVPPNRLATSVANQEEVQPDDVSGFEEFSSKPPEQLRNVAHSTKNNVPKTTSDVQKNQPFQTPISQPPKFDNVSVVHLNRVPRRTSSDNARLEDLEGHNKSYVDKKIGALEALIIKYHFELMKAVATKDNKSDKDIGVIFMPHIVDDSVVKGNVDLDSAFDQLFQQPISPIHMDFASLDHNGDASAMKVEQRLVNEKNVAKIEEPFNKDFATVHHDVDASDVEVEQRHVNEENVAKIDETSIKDQTMEDSTNAIPTIHHSDFPIEEFVHNKEVEDAVHKVTQLHIKVLSCDKVVADSIKQESKRHASNLVIVYTSDSYKAASIPSGTETVIDAIVYKLPNEPINVAPLSIIIPQQLTNSDDFLFDSRLPTQLPIKEFAHNLDTKTPAPRNRIPSKILQSPYVNTFGSSDKGKGKIDDDIRRYTPFEGCGITYQVSSLLMQEYSQWIQKGLLKTHANNPADDTLSTQQHIARADVVSVYERSIKDVINVDEVFIPINCDKEFYWVLAVVVLRNRLIQVYDSNLETRNKSQSDEIKQLSIILPNYLHDSGFFDKTDRIDCATLDAYKDNKTDELMGPQHPFEVEFARGIMQQKSDSLDCGTYVAAFAEFLSDEIKVPSIRFQSEYLRSRYATLLWKYGTDKANSGYVSENDNPIRLKATSILLADDELFNVD</sequence>
<dbReference type="InterPro" id="IPR003653">
    <property type="entry name" value="Peptidase_C48_C"/>
</dbReference>
<dbReference type="PROSITE" id="PS50600">
    <property type="entry name" value="ULP_PROTEASE"/>
    <property type="match status" value="1"/>
</dbReference>
<dbReference type="PANTHER" id="PTHR48302">
    <property type="entry name" value="ULP1 PROTEASE FAMILY, C-TERMINAL CATALYTIC DOMAIN CONTAINING PROTEIN"/>
    <property type="match status" value="1"/>
</dbReference>
<accession>A0A9J5YM75</accession>
<dbReference type="EMBL" id="JACXVP010000006">
    <property type="protein sequence ID" value="KAG5600831.1"/>
    <property type="molecule type" value="Genomic_DNA"/>
</dbReference>
<dbReference type="AlphaFoldDB" id="A0A9J5YM75"/>
<dbReference type="Gene3D" id="3.40.395.10">
    <property type="entry name" value="Adenoviral Proteinase, Chain A"/>
    <property type="match status" value="1"/>
</dbReference>
<gene>
    <name evidence="6" type="ORF">H5410_032201</name>
</gene>
<keyword evidence="3" id="KW-0378">Hydrolase</keyword>
<feature type="domain" description="Ubiquitin-like protease family profile" evidence="5">
    <location>
        <begin position="629"/>
        <end position="896"/>
    </location>
</feature>
<comment type="caution">
    <text evidence="6">The sequence shown here is derived from an EMBL/GenBank/DDBJ whole genome shotgun (WGS) entry which is preliminary data.</text>
</comment>
<dbReference type="Pfam" id="PF02902">
    <property type="entry name" value="Peptidase_C48"/>
    <property type="match status" value="1"/>
</dbReference>
<dbReference type="GO" id="GO:0008234">
    <property type="term" value="F:cysteine-type peptidase activity"/>
    <property type="evidence" value="ECO:0007669"/>
    <property type="project" value="InterPro"/>
</dbReference>
<evidence type="ECO:0000256" key="1">
    <source>
        <dbReference type="ARBA" id="ARBA00005234"/>
    </source>
</evidence>
<dbReference type="OrthoDB" id="1096134at2759"/>
<dbReference type="Proteomes" id="UP000824120">
    <property type="component" value="Chromosome 6"/>
</dbReference>
<comment type="similarity">
    <text evidence="1">Belongs to the peptidase C48 family.</text>
</comment>
<feature type="compositionally biased region" description="Basic and acidic residues" evidence="4">
    <location>
        <begin position="1"/>
        <end position="10"/>
    </location>
</feature>
<keyword evidence="7" id="KW-1185">Reference proteome</keyword>
<evidence type="ECO:0000313" key="7">
    <source>
        <dbReference type="Proteomes" id="UP000824120"/>
    </source>
</evidence>
<evidence type="ECO:0000256" key="4">
    <source>
        <dbReference type="SAM" id="MobiDB-lite"/>
    </source>
</evidence>
<evidence type="ECO:0000313" key="6">
    <source>
        <dbReference type="EMBL" id="KAG5600831.1"/>
    </source>
</evidence>
<proteinExistence type="inferred from homology"/>
<evidence type="ECO:0000256" key="3">
    <source>
        <dbReference type="ARBA" id="ARBA00022801"/>
    </source>
</evidence>
<evidence type="ECO:0000256" key="2">
    <source>
        <dbReference type="ARBA" id="ARBA00022670"/>
    </source>
</evidence>
<organism evidence="6 7">
    <name type="scientific">Solanum commersonii</name>
    <name type="common">Commerson's wild potato</name>
    <name type="synonym">Commerson's nightshade</name>
    <dbReference type="NCBI Taxonomy" id="4109"/>
    <lineage>
        <taxon>Eukaryota</taxon>
        <taxon>Viridiplantae</taxon>
        <taxon>Streptophyta</taxon>
        <taxon>Embryophyta</taxon>
        <taxon>Tracheophyta</taxon>
        <taxon>Spermatophyta</taxon>
        <taxon>Magnoliopsida</taxon>
        <taxon>eudicotyledons</taxon>
        <taxon>Gunneridae</taxon>
        <taxon>Pentapetalae</taxon>
        <taxon>asterids</taxon>
        <taxon>lamiids</taxon>
        <taxon>Solanales</taxon>
        <taxon>Solanaceae</taxon>
        <taxon>Solanoideae</taxon>
        <taxon>Solaneae</taxon>
        <taxon>Solanum</taxon>
    </lineage>
</organism>
<dbReference type="PANTHER" id="PTHR48302:SF2">
    <property type="entry name" value="DUF1985 DOMAIN-CONTAINING PROTEIN"/>
    <property type="match status" value="1"/>
</dbReference>
<dbReference type="GO" id="GO:0006508">
    <property type="term" value="P:proteolysis"/>
    <property type="evidence" value="ECO:0007669"/>
    <property type="project" value="UniProtKB-KW"/>
</dbReference>
<evidence type="ECO:0000259" key="5">
    <source>
        <dbReference type="PROSITE" id="PS50600"/>
    </source>
</evidence>
<name>A0A9J5YM75_SOLCO</name>
<protein>
    <recommendedName>
        <fullName evidence="5">Ubiquitin-like protease family profile domain-containing protein</fullName>
    </recommendedName>
</protein>